<name>A0ABW1PPN4_9FLAO</name>
<comment type="caution">
    <text evidence="1">The sequence shown here is derived from an EMBL/GenBank/DDBJ whole genome shotgun (WGS) entry which is preliminary data.</text>
</comment>
<evidence type="ECO:0000313" key="1">
    <source>
        <dbReference type="EMBL" id="MFC6097494.1"/>
    </source>
</evidence>
<keyword evidence="2" id="KW-1185">Reference proteome</keyword>
<reference evidence="2" key="1">
    <citation type="journal article" date="2019" name="Int. J. Syst. Evol. Microbiol.">
        <title>The Global Catalogue of Microorganisms (GCM) 10K type strain sequencing project: providing services to taxonomists for standard genome sequencing and annotation.</title>
        <authorList>
            <consortium name="The Broad Institute Genomics Platform"/>
            <consortium name="The Broad Institute Genome Sequencing Center for Infectious Disease"/>
            <person name="Wu L."/>
            <person name="Ma J."/>
        </authorList>
    </citation>
    <scope>NUCLEOTIDE SEQUENCE [LARGE SCALE GENOMIC DNA]</scope>
    <source>
        <strain evidence="2">CCUG 49679</strain>
    </source>
</reference>
<dbReference type="SUPFAM" id="SSF54427">
    <property type="entry name" value="NTF2-like"/>
    <property type="match status" value="1"/>
</dbReference>
<organism evidence="1 2">
    <name type="scientific">Flavobacterium qiangtangense</name>
    <dbReference type="NCBI Taxonomy" id="1442595"/>
    <lineage>
        <taxon>Bacteria</taxon>
        <taxon>Pseudomonadati</taxon>
        <taxon>Bacteroidota</taxon>
        <taxon>Flavobacteriia</taxon>
        <taxon>Flavobacteriales</taxon>
        <taxon>Flavobacteriaceae</taxon>
        <taxon>Flavobacterium</taxon>
    </lineage>
</organism>
<protein>
    <recommendedName>
        <fullName evidence="3">Nuclear transport factor 2 family protein</fullName>
    </recommendedName>
</protein>
<sequence>MENLKGFVKEYIEAWSTTDLNTRRNLVKKIYEEKAIFYASEPGDNAVIRTGWDSIFENITEVNSRLVVDNGFSTRDIGYLSNHNVLRVMWEMRTQNGEVAMTGMNFLILHNYKIKYDYIFIS</sequence>
<dbReference type="Gene3D" id="3.10.450.50">
    <property type="match status" value="1"/>
</dbReference>
<dbReference type="Proteomes" id="UP001596287">
    <property type="component" value="Unassembled WGS sequence"/>
</dbReference>
<evidence type="ECO:0000313" key="2">
    <source>
        <dbReference type="Proteomes" id="UP001596287"/>
    </source>
</evidence>
<dbReference type="InterPro" id="IPR032710">
    <property type="entry name" value="NTF2-like_dom_sf"/>
</dbReference>
<dbReference type="RefSeq" id="WP_379792455.1">
    <property type="nucleotide sequence ID" value="NZ_JBHSQB010000009.1"/>
</dbReference>
<accession>A0ABW1PPN4</accession>
<dbReference type="EMBL" id="JBHSQB010000009">
    <property type="protein sequence ID" value="MFC6097494.1"/>
    <property type="molecule type" value="Genomic_DNA"/>
</dbReference>
<gene>
    <name evidence="1" type="ORF">ACFPVY_12635</name>
</gene>
<evidence type="ECO:0008006" key="3">
    <source>
        <dbReference type="Google" id="ProtNLM"/>
    </source>
</evidence>
<proteinExistence type="predicted"/>